<protein>
    <submittedName>
        <fullName evidence="2">Uncharacterized protein</fullName>
    </submittedName>
</protein>
<evidence type="ECO:0000313" key="3">
    <source>
        <dbReference type="Proteomes" id="UP001333110"/>
    </source>
</evidence>
<dbReference type="AlphaFoldDB" id="A0AAN7MX39"/>
<accession>A0AAN7MX39</accession>
<dbReference type="Proteomes" id="UP001333110">
    <property type="component" value="Unassembled WGS sequence"/>
</dbReference>
<feature type="region of interest" description="Disordered" evidence="1">
    <location>
        <begin position="1"/>
        <end position="54"/>
    </location>
</feature>
<evidence type="ECO:0000256" key="1">
    <source>
        <dbReference type="SAM" id="MobiDB-lite"/>
    </source>
</evidence>
<dbReference type="EMBL" id="JAUNZN010000010">
    <property type="protein sequence ID" value="KAK4815144.1"/>
    <property type="molecule type" value="Genomic_DNA"/>
</dbReference>
<comment type="caution">
    <text evidence="2">The sequence shown here is derived from an EMBL/GenBank/DDBJ whole genome shotgun (WGS) entry which is preliminary data.</text>
</comment>
<sequence length="159" mass="17457">MPTVLAGRSQARGSSDQRRGSSDQRQGPEGLREPMPMASNTNLTHAPCGRQRWEPDLASRTDWASEGEEELINETETTRSLCLSELQDMRKDFSSHPGKPVVTWLLRCCDNGASSLELAGKEAKQPGSLSREGGINKAIGKEAQALSLWRQLLPGVKER</sequence>
<evidence type="ECO:0000313" key="2">
    <source>
        <dbReference type="EMBL" id="KAK4815144.1"/>
    </source>
</evidence>
<gene>
    <name evidence="2" type="ORF">QYF61_017585</name>
</gene>
<organism evidence="2 3">
    <name type="scientific">Mycteria americana</name>
    <name type="common">Wood stork</name>
    <dbReference type="NCBI Taxonomy" id="33587"/>
    <lineage>
        <taxon>Eukaryota</taxon>
        <taxon>Metazoa</taxon>
        <taxon>Chordata</taxon>
        <taxon>Craniata</taxon>
        <taxon>Vertebrata</taxon>
        <taxon>Euteleostomi</taxon>
        <taxon>Archelosauria</taxon>
        <taxon>Archosauria</taxon>
        <taxon>Dinosauria</taxon>
        <taxon>Saurischia</taxon>
        <taxon>Theropoda</taxon>
        <taxon>Coelurosauria</taxon>
        <taxon>Aves</taxon>
        <taxon>Neognathae</taxon>
        <taxon>Neoaves</taxon>
        <taxon>Aequornithes</taxon>
        <taxon>Ciconiiformes</taxon>
        <taxon>Ciconiidae</taxon>
        <taxon>Mycteria</taxon>
    </lineage>
</organism>
<proteinExistence type="predicted"/>
<reference evidence="2 3" key="1">
    <citation type="journal article" date="2023" name="J. Hered.">
        <title>Chromosome-level genome of the wood stork (Mycteria americana) provides insight into avian chromosome evolution.</title>
        <authorList>
            <person name="Flamio R. Jr."/>
            <person name="Ramstad K.M."/>
        </authorList>
    </citation>
    <scope>NUCLEOTIDE SEQUENCE [LARGE SCALE GENOMIC DNA]</scope>
    <source>
        <strain evidence="2">JAX WOST 10</strain>
    </source>
</reference>
<name>A0AAN7MX39_MYCAM</name>
<keyword evidence="3" id="KW-1185">Reference proteome</keyword>